<sequence>MSMTEGEELNVIELDQGDGWTRVRRMSEFEEGFSSLEEEKWRVQCGNSGMLSCSVLSLCLPVHMTDTREQQPQHAEVSLCLQCPSTTAQAKLLVYFYLNMVHAYWQYRKNTTMLCWHQHTMYYITLLFFSIFSFLSFLNT</sequence>
<gene>
    <name evidence="2" type="primary">fnbp1_2</name>
    <name evidence="2" type="ORF">E2C01_075447</name>
</gene>
<organism evidence="2 3">
    <name type="scientific">Portunus trituberculatus</name>
    <name type="common">Swimming crab</name>
    <name type="synonym">Neptunus trituberculatus</name>
    <dbReference type="NCBI Taxonomy" id="210409"/>
    <lineage>
        <taxon>Eukaryota</taxon>
        <taxon>Metazoa</taxon>
        <taxon>Ecdysozoa</taxon>
        <taxon>Arthropoda</taxon>
        <taxon>Crustacea</taxon>
        <taxon>Multicrustacea</taxon>
        <taxon>Malacostraca</taxon>
        <taxon>Eumalacostraca</taxon>
        <taxon>Eucarida</taxon>
        <taxon>Decapoda</taxon>
        <taxon>Pleocyemata</taxon>
        <taxon>Brachyura</taxon>
        <taxon>Eubrachyura</taxon>
        <taxon>Portunoidea</taxon>
        <taxon>Portunidae</taxon>
        <taxon>Portuninae</taxon>
        <taxon>Portunus</taxon>
    </lineage>
</organism>
<dbReference type="Gene3D" id="2.30.30.40">
    <property type="entry name" value="SH3 Domains"/>
    <property type="match status" value="1"/>
</dbReference>
<keyword evidence="1" id="KW-0812">Transmembrane</keyword>
<keyword evidence="1" id="KW-1133">Transmembrane helix</keyword>
<feature type="transmembrane region" description="Helical" evidence="1">
    <location>
        <begin position="120"/>
        <end position="138"/>
    </location>
</feature>
<reference evidence="2 3" key="1">
    <citation type="submission" date="2019-05" db="EMBL/GenBank/DDBJ databases">
        <title>Another draft genome of Portunus trituberculatus and its Hox gene families provides insights of decapod evolution.</title>
        <authorList>
            <person name="Jeong J.-H."/>
            <person name="Song I."/>
            <person name="Kim S."/>
            <person name="Choi T."/>
            <person name="Kim D."/>
            <person name="Ryu S."/>
            <person name="Kim W."/>
        </authorList>
    </citation>
    <scope>NUCLEOTIDE SEQUENCE [LARGE SCALE GENOMIC DNA]</scope>
    <source>
        <tissue evidence="2">Muscle</tissue>
    </source>
</reference>
<evidence type="ECO:0000256" key="1">
    <source>
        <dbReference type="SAM" id="Phobius"/>
    </source>
</evidence>
<comment type="caution">
    <text evidence="2">The sequence shown here is derived from an EMBL/GenBank/DDBJ whole genome shotgun (WGS) entry which is preliminary data.</text>
</comment>
<accession>A0A5B7IK67</accession>
<dbReference type="EMBL" id="VSRR010055204">
    <property type="protein sequence ID" value="MPC80854.1"/>
    <property type="molecule type" value="Genomic_DNA"/>
</dbReference>
<dbReference type="AlphaFoldDB" id="A0A5B7IK67"/>
<name>A0A5B7IK67_PORTR</name>
<evidence type="ECO:0000313" key="2">
    <source>
        <dbReference type="EMBL" id="MPC80854.1"/>
    </source>
</evidence>
<dbReference type="Proteomes" id="UP000324222">
    <property type="component" value="Unassembled WGS sequence"/>
</dbReference>
<proteinExistence type="predicted"/>
<keyword evidence="3" id="KW-1185">Reference proteome</keyword>
<protein>
    <submittedName>
        <fullName evidence="2">Formin-binding protein 1</fullName>
    </submittedName>
</protein>
<keyword evidence="1" id="KW-0472">Membrane</keyword>
<evidence type="ECO:0000313" key="3">
    <source>
        <dbReference type="Proteomes" id="UP000324222"/>
    </source>
</evidence>